<dbReference type="InterPro" id="IPR041657">
    <property type="entry name" value="HTH_17"/>
</dbReference>
<keyword evidence="3" id="KW-1185">Reference proteome</keyword>
<reference evidence="2 3" key="1">
    <citation type="submission" date="2018-03" db="EMBL/GenBank/DDBJ databases">
        <title>Genomic framework for the identification of Micromonospora saelicesensis and Micromonospora noduli.</title>
        <authorList>
            <person name="Riesco R."/>
            <person name="Trujillo M.E."/>
        </authorList>
    </citation>
    <scope>NUCLEOTIDE SEQUENCE [LARGE SCALE GENOMIC DNA]</scope>
    <source>
        <strain evidence="2 3">GAR05</strain>
    </source>
</reference>
<dbReference type="SUPFAM" id="SSF46955">
    <property type="entry name" value="Putative DNA-binding domain"/>
    <property type="match status" value="1"/>
</dbReference>
<protein>
    <recommendedName>
        <fullName evidence="1">Helix-turn-helix domain-containing protein</fullName>
    </recommendedName>
</protein>
<dbReference type="NCBIfam" id="TIGR01764">
    <property type="entry name" value="excise"/>
    <property type="match status" value="1"/>
</dbReference>
<feature type="domain" description="Helix-turn-helix" evidence="1">
    <location>
        <begin position="6"/>
        <end position="49"/>
    </location>
</feature>
<dbReference type="RefSeq" id="WP_181541194.1">
    <property type="nucleotide sequence ID" value="NZ_PXXW01000055.1"/>
</dbReference>
<name>A0ABX9CAS0_9ACTN</name>
<evidence type="ECO:0000313" key="3">
    <source>
        <dbReference type="Proteomes" id="UP000249334"/>
    </source>
</evidence>
<dbReference type="InterPro" id="IPR009061">
    <property type="entry name" value="DNA-bd_dom_put_sf"/>
</dbReference>
<gene>
    <name evidence="2" type="ORF">GAR05_06111</name>
</gene>
<dbReference type="EMBL" id="PXXW01000055">
    <property type="protein sequence ID" value="RAN92619.1"/>
    <property type="molecule type" value="Genomic_DNA"/>
</dbReference>
<dbReference type="Proteomes" id="UP000249334">
    <property type="component" value="Unassembled WGS sequence"/>
</dbReference>
<organism evidence="2 3">
    <name type="scientific">Micromonospora saelicesensis</name>
    <dbReference type="NCBI Taxonomy" id="285676"/>
    <lineage>
        <taxon>Bacteria</taxon>
        <taxon>Bacillati</taxon>
        <taxon>Actinomycetota</taxon>
        <taxon>Actinomycetes</taxon>
        <taxon>Micromonosporales</taxon>
        <taxon>Micromonosporaceae</taxon>
        <taxon>Micromonospora</taxon>
    </lineage>
</organism>
<comment type="caution">
    <text evidence="2">The sequence shown here is derived from an EMBL/GenBank/DDBJ whole genome shotgun (WGS) entry which is preliminary data.</text>
</comment>
<accession>A0ABX9CAS0</accession>
<evidence type="ECO:0000313" key="2">
    <source>
        <dbReference type="EMBL" id="RAN92619.1"/>
    </source>
</evidence>
<sequence>MTDRHLTQKELAAYFGVSERFVEVRVQSGEWPVSRLGRLVRFSPADVRQIEEAVRQPALNGPLASRSAA</sequence>
<evidence type="ECO:0000259" key="1">
    <source>
        <dbReference type="Pfam" id="PF12728"/>
    </source>
</evidence>
<dbReference type="Pfam" id="PF12728">
    <property type="entry name" value="HTH_17"/>
    <property type="match status" value="1"/>
</dbReference>
<dbReference type="InterPro" id="IPR010093">
    <property type="entry name" value="SinI_DNA-bd"/>
</dbReference>
<proteinExistence type="predicted"/>